<evidence type="ECO:0000256" key="2">
    <source>
        <dbReference type="SAM" id="Phobius"/>
    </source>
</evidence>
<comment type="caution">
    <text evidence="3">The sequence shown here is derived from an EMBL/GenBank/DDBJ whole genome shotgun (WGS) entry which is preliminary data.</text>
</comment>
<proteinExistence type="predicted"/>
<dbReference type="AlphaFoldDB" id="A0AAN6MPE8"/>
<dbReference type="Proteomes" id="UP001303889">
    <property type="component" value="Unassembled WGS sequence"/>
</dbReference>
<keyword evidence="2" id="KW-0472">Membrane</keyword>
<keyword evidence="2" id="KW-1133">Transmembrane helix</keyword>
<reference evidence="3" key="1">
    <citation type="journal article" date="2023" name="Mol. Phylogenet. Evol.">
        <title>Genome-scale phylogeny and comparative genomics of the fungal order Sordariales.</title>
        <authorList>
            <person name="Hensen N."/>
            <person name="Bonometti L."/>
            <person name="Westerberg I."/>
            <person name="Brannstrom I.O."/>
            <person name="Guillou S."/>
            <person name="Cros-Aarteil S."/>
            <person name="Calhoun S."/>
            <person name="Haridas S."/>
            <person name="Kuo A."/>
            <person name="Mondo S."/>
            <person name="Pangilinan J."/>
            <person name="Riley R."/>
            <person name="LaButti K."/>
            <person name="Andreopoulos B."/>
            <person name="Lipzen A."/>
            <person name="Chen C."/>
            <person name="Yan M."/>
            <person name="Daum C."/>
            <person name="Ng V."/>
            <person name="Clum A."/>
            <person name="Steindorff A."/>
            <person name="Ohm R.A."/>
            <person name="Martin F."/>
            <person name="Silar P."/>
            <person name="Natvig D.O."/>
            <person name="Lalanne C."/>
            <person name="Gautier V."/>
            <person name="Ament-Velasquez S.L."/>
            <person name="Kruys A."/>
            <person name="Hutchinson M.I."/>
            <person name="Powell A.J."/>
            <person name="Barry K."/>
            <person name="Miller A.N."/>
            <person name="Grigoriev I.V."/>
            <person name="Debuchy R."/>
            <person name="Gladieux P."/>
            <person name="Hiltunen Thoren M."/>
            <person name="Johannesson H."/>
        </authorList>
    </citation>
    <scope>NUCLEOTIDE SEQUENCE</scope>
    <source>
        <strain evidence="3">CBS 103.79</strain>
    </source>
</reference>
<feature type="transmembrane region" description="Helical" evidence="2">
    <location>
        <begin position="150"/>
        <end position="174"/>
    </location>
</feature>
<evidence type="ECO:0000256" key="1">
    <source>
        <dbReference type="SAM" id="MobiDB-lite"/>
    </source>
</evidence>
<name>A0AAN6MPE8_9PEZI</name>
<protein>
    <submittedName>
        <fullName evidence="3">Uncharacterized protein</fullName>
    </submittedName>
</protein>
<feature type="region of interest" description="Disordered" evidence="1">
    <location>
        <begin position="302"/>
        <end position="353"/>
    </location>
</feature>
<organism evidence="3 4">
    <name type="scientific">Staphylotrichum tortipilum</name>
    <dbReference type="NCBI Taxonomy" id="2831512"/>
    <lineage>
        <taxon>Eukaryota</taxon>
        <taxon>Fungi</taxon>
        <taxon>Dikarya</taxon>
        <taxon>Ascomycota</taxon>
        <taxon>Pezizomycotina</taxon>
        <taxon>Sordariomycetes</taxon>
        <taxon>Sordariomycetidae</taxon>
        <taxon>Sordariales</taxon>
        <taxon>Chaetomiaceae</taxon>
        <taxon>Staphylotrichum</taxon>
    </lineage>
</organism>
<evidence type="ECO:0000313" key="4">
    <source>
        <dbReference type="Proteomes" id="UP001303889"/>
    </source>
</evidence>
<accession>A0AAN6MPE8</accession>
<sequence length="353" mass="37013">MAGQPTCYNSWGGEEPNQQPCFAAGADTSATTWCCGKTDYCLSNGLCLRPGSSNLMTQQGCTDKNWGGSCKQFCPATSQQPKTPEIPLIPCPASLDAATSDIKFCCGPSAASCCQNSTSWLTIPASTLLLPESSTTSSSSSSNTNYSLKIGLGIGLGIGVPILLVLCAVAYLLAQPLHRRRRGHHSSSSVTTTTISEKHPDPTSPAGGATSPNPETEKKRRKKRRRRSFGQVDTSVAPDSDHDDGRWPHHHSRGGPAAAARWARSPFGFEERPVSVKEVDGQGVGGKGGVRGAVVELPTTAVGRRSEGGGGSSTGGGRERWNGRGVHVVSREEVELPTGGEEGDLERGLGNVI</sequence>
<keyword evidence="4" id="KW-1185">Reference proteome</keyword>
<feature type="region of interest" description="Disordered" evidence="1">
    <location>
        <begin position="180"/>
        <end position="261"/>
    </location>
</feature>
<feature type="compositionally biased region" description="Basic residues" evidence="1">
    <location>
        <begin position="219"/>
        <end position="228"/>
    </location>
</feature>
<gene>
    <name evidence="3" type="ORF">C8A05DRAFT_31791</name>
</gene>
<evidence type="ECO:0000313" key="3">
    <source>
        <dbReference type="EMBL" id="KAK3904419.1"/>
    </source>
</evidence>
<keyword evidence="2" id="KW-0812">Transmembrane</keyword>
<reference evidence="3" key="2">
    <citation type="submission" date="2023-05" db="EMBL/GenBank/DDBJ databases">
        <authorList>
            <consortium name="Lawrence Berkeley National Laboratory"/>
            <person name="Steindorff A."/>
            <person name="Hensen N."/>
            <person name="Bonometti L."/>
            <person name="Westerberg I."/>
            <person name="Brannstrom I.O."/>
            <person name="Guillou S."/>
            <person name="Cros-Aarteil S."/>
            <person name="Calhoun S."/>
            <person name="Haridas S."/>
            <person name="Kuo A."/>
            <person name="Mondo S."/>
            <person name="Pangilinan J."/>
            <person name="Riley R."/>
            <person name="Labutti K."/>
            <person name="Andreopoulos B."/>
            <person name="Lipzen A."/>
            <person name="Chen C."/>
            <person name="Yanf M."/>
            <person name="Daum C."/>
            <person name="Ng V."/>
            <person name="Clum A."/>
            <person name="Ohm R."/>
            <person name="Martin F."/>
            <person name="Silar P."/>
            <person name="Natvig D."/>
            <person name="Lalanne C."/>
            <person name="Gautier V."/>
            <person name="Ament-Velasquez S.L."/>
            <person name="Kruys A."/>
            <person name="Hutchinson M.I."/>
            <person name="Powell A.J."/>
            <person name="Barry K."/>
            <person name="Miller A.N."/>
            <person name="Grigoriev I.V."/>
            <person name="Debuchy R."/>
            <person name="Gladieux P."/>
            <person name="Thoren M.H."/>
            <person name="Johannesson H."/>
        </authorList>
    </citation>
    <scope>NUCLEOTIDE SEQUENCE</scope>
    <source>
        <strain evidence="3">CBS 103.79</strain>
    </source>
</reference>
<dbReference type="EMBL" id="MU855398">
    <property type="protein sequence ID" value="KAK3904419.1"/>
    <property type="molecule type" value="Genomic_DNA"/>
</dbReference>